<feature type="domain" description="YdhG-like" evidence="1">
    <location>
        <begin position="25"/>
        <end position="129"/>
    </location>
</feature>
<reference evidence="2 3" key="1">
    <citation type="submission" date="2018-01" db="EMBL/GenBank/DDBJ databases">
        <title>Draft genome sequence of Paucibacter aquatile CR182 isolated from freshwater of the Nakdong River.</title>
        <authorList>
            <person name="Choi A."/>
            <person name="Chung E.J."/>
        </authorList>
    </citation>
    <scope>NUCLEOTIDE SEQUENCE [LARGE SCALE GENOMIC DNA]</scope>
    <source>
        <strain evidence="2 3">CR182</strain>
    </source>
</reference>
<sequence>MPANKTQATAADVAAYLNAIADTTRRADCLALADLMQRATGQPAVMWGSAIVGFGLHRYPLAGGKTGEICAVGFASRSADIALYGLTGFDEAEPLLDALGKLKRGKGCVYLKRLADVNAGALEQLVTQAFNSKKV</sequence>
<evidence type="ECO:0000259" key="1">
    <source>
        <dbReference type="Pfam" id="PF08818"/>
    </source>
</evidence>
<dbReference type="OrthoDB" id="5951444at2"/>
<name>A0A2N8KX45_9BURK</name>
<dbReference type="Proteomes" id="UP000235916">
    <property type="component" value="Unassembled WGS sequence"/>
</dbReference>
<dbReference type="InterPro" id="IPR014922">
    <property type="entry name" value="YdhG-like"/>
</dbReference>
<organism evidence="2 3">
    <name type="scientific">Kinneretia aquatilis</name>
    <dbReference type="NCBI Taxonomy" id="2070761"/>
    <lineage>
        <taxon>Bacteria</taxon>
        <taxon>Pseudomonadati</taxon>
        <taxon>Pseudomonadota</taxon>
        <taxon>Betaproteobacteria</taxon>
        <taxon>Burkholderiales</taxon>
        <taxon>Sphaerotilaceae</taxon>
        <taxon>Roseateles</taxon>
    </lineage>
</organism>
<dbReference type="RefSeq" id="WP_102767957.1">
    <property type="nucleotide sequence ID" value="NZ_POSP01000003.1"/>
</dbReference>
<accession>A0A2N8KX45</accession>
<protein>
    <recommendedName>
        <fullName evidence="1">YdhG-like domain-containing protein</fullName>
    </recommendedName>
</protein>
<proteinExistence type="predicted"/>
<dbReference type="AlphaFoldDB" id="A0A2N8KX45"/>
<dbReference type="EMBL" id="POSP01000003">
    <property type="protein sequence ID" value="PND38037.1"/>
    <property type="molecule type" value="Genomic_DNA"/>
</dbReference>
<comment type="caution">
    <text evidence="2">The sequence shown here is derived from an EMBL/GenBank/DDBJ whole genome shotgun (WGS) entry which is preliminary data.</text>
</comment>
<evidence type="ECO:0000313" key="2">
    <source>
        <dbReference type="EMBL" id="PND38037.1"/>
    </source>
</evidence>
<gene>
    <name evidence="2" type="ORF">C1O66_11225</name>
</gene>
<dbReference type="Pfam" id="PF08818">
    <property type="entry name" value="DUF1801"/>
    <property type="match status" value="1"/>
</dbReference>
<evidence type="ECO:0000313" key="3">
    <source>
        <dbReference type="Proteomes" id="UP000235916"/>
    </source>
</evidence>
<keyword evidence="3" id="KW-1185">Reference proteome</keyword>